<dbReference type="NCBIfam" id="TIGR00524">
    <property type="entry name" value="eIF-2B_rel"/>
    <property type="match status" value="1"/>
</dbReference>
<dbReference type="STRING" id="7232.A0A484BNH8"/>
<evidence type="ECO:0000256" key="5">
    <source>
        <dbReference type="ARBA" id="ARBA00023242"/>
    </source>
</evidence>
<dbReference type="HAMAP" id="MF_01678">
    <property type="entry name" value="Salvage_MtnA"/>
    <property type="match status" value="1"/>
</dbReference>
<dbReference type="InterPro" id="IPR037171">
    <property type="entry name" value="NagB/RpiA_transferase-like"/>
</dbReference>
<name>A0A484BNH8_DRONA</name>
<keyword evidence="4 6" id="KW-0413">Isomerase</keyword>
<organism evidence="7 8">
    <name type="scientific">Drosophila navojoa</name>
    <name type="common">Fruit fly</name>
    <dbReference type="NCBI Taxonomy" id="7232"/>
    <lineage>
        <taxon>Eukaryota</taxon>
        <taxon>Metazoa</taxon>
        <taxon>Ecdysozoa</taxon>
        <taxon>Arthropoda</taxon>
        <taxon>Hexapoda</taxon>
        <taxon>Insecta</taxon>
        <taxon>Pterygota</taxon>
        <taxon>Neoptera</taxon>
        <taxon>Endopterygota</taxon>
        <taxon>Diptera</taxon>
        <taxon>Brachycera</taxon>
        <taxon>Muscomorpha</taxon>
        <taxon>Ephydroidea</taxon>
        <taxon>Drosophilidae</taxon>
        <taxon>Drosophila</taxon>
    </lineage>
</organism>
<dbReference type="KEGG" id="dnv:108659603"/>
<comment type="subcellular location">
    <subcellularLocation>
        <location evidence="6">Cytoplasm</location>
    </subcellularLocation>
    <subcellularLocation>
        <location evidence="6">Nucleus</location>
    </subcellularLocation>
</comment>
<dbReference type="Pfam" id="PF01008">
    <property type="entry name" value="IF-2B"/>
    <property type="match status" value="1"/>
</dbReference>
<comment type="caution">
    <text evidence="7">The sequence shown here is derived from an EMBL/GenBank/DDBJ whole genome shotgun (WGS) entry which is preliminary data.</text>
</comment>
<dbReference type="PANTHER" id="PTHR43475">
    <property type="entry name" value="METHYLTHIORIBOSE-1-PHOSPHATE ISOMERASE"/>
    <property type="match status" value="1"/>
</dbReference>
<evidence type="ECO:0000256" key="3">
    <source>
        <dbReference type="ARBA" id="ARBA00023167"/>
    </source>
</evidence>
<evidence type="ECO:0000256" key="1">
    <source>
        <dbReference type="ARBA" id="ARBA00022490"/>
    </source>
</evidence>
<proteinExistence type="inferred from homology"/>
<dbReference type="InterPro" id="IPR005251">
    <property type="entry name" value="IF-M1Pi"/>
</dbReference>
<dbReference type="InterPro" id="IPR027363">
    <property type="entry name" value="M1Pi_N"/>
</dbReference>
<keyword evidence="3 6" id="KW-0486">Methionine biosynthesis</keyword>
<keyword evidence="2 6" id="KW-0028">Amino-acid biosynthesis</keyword>
<keyword evidence="1 6" id="KW-0963">Cytoplasm</keyword>
<sequence>MSLQSIKYQRGSLEILDQLLLPVVSKYLPVRGVEDGWKVINKMQVRGAPAIAIVGCLSLAVEIYPEEFSSKKSLRQEIEGKLNYLVSARPTAVNMKISADELITLANELTKDDAITVGEMKQRFLKATEAMLEKDIADNRAIGANGAKAILEHVAEATGVATAGPVRVLTHCNTGSLATAGYGTALGVVRNLSELGKLEHVYCTETRPYNQGARLTAYELVHEKLPATLVLDSMVAALLRVKNIAAVVVGADRVAANGDTANKIGTYQIAVVAKHHGVPFYVAAPLTSIDLQIPSGDHIIIEVRPDREMTHVGEHRIAAPGINCWNPAFDVTPASLITGIITEHGVFKPEALKAEITKLLGL</sequence>
<dbReference type="NCBIfam" id="TIGR00512">
    <property type="entry name" value="salvage_mtnA"/>
    <property type="match status" value="1"/>
</dbReference>
<dbReference type="Proteomes" id="UP000295192">
    <property type="component" value="Unassembled WGS sequence"/>
</dbReference>
<dbReference type="PANTHER" id="PTHR43475:SF1">
    <property type="entry name" value="METHYLTHIORIBOSE-1-PHOSPHATE ISOMERASE"/>
    <property type="match status" value="1"/>
</dbReference>
<reference evidence="7 8" key="1">
    <citation type="journal article" date="2019" name="J. Hered.">
        <title>An Improved Genome Assembly for Drosophila navojoa, the Basal Species in the mojavensis Cluster.</title>
        <authorList>
            <person name="Vanderlinde T."/>
            <person name="Dupim E.G."/>
            <person name="Nazario-Yepiz N.O."/>
            <person name="Carvalho A.B."/>
        </authorList>
    </citation>
    <scope>NUCLEOTIDE SEQUENCE [LARGE SCALE GENOMIC DNA]</scope>
    <source>
        <strain evidence="7">Navoj_Jal97</strain>
        <tissue evidence="7">Whole organism</tissue>
    </source>
</reference>
<comment type="catalytic activity">
    <reaction evidence="6">
        <text>5-(methylsulfanyl)-alpha-D-ribose 1-phosphate = 5-(methylsulfanyl)-D-ribulose 1-phosphate</text>
        <dbReference type="Rhea" id="RHEA:19989"/>
        <dbReference type="ChEBI" id="CHEBI:58533"/>
        <dbReference type="ChEBI" id="CHEBI:58548"/>
        <dbReference type="EC" id="5.3.1.23"/>
    </reaction>
</comment>
<feature type="site" description="Transition state stabilizer" evidence="6">
    <location>
        <position position="172"/>
    </location>
</feature>
<dbReference type="UniPathway" id="UPA00904">
    <property type="reaction ID" value="UER00874"/>
</dbReference>
<dbReference type="GO" id="GO:0019509">
    <property type="term" value="P:L-methionine salvage from methylthioadenosine"/>
    <property type="evidence" value="ECO:0007669"/>
    <property type="project" value="UniProtKB-UniRule"/>
</dbReference>
<keyword evidence="5 6" id="KW-0539">Nucleus</keyword>
<dbReference type="GO" id="GO:0005737">
    <property type="term" value="C:cytoplasm"/>
    <property type="evidence" value="ECO:0007669"/>
    <property type="project" value="UniProtKB-SubCell"/>
</dbReference>
<dbReference type="AlphaFoldDB" id="A0A484BNH8"/>
<comment type="similarity">
    <text evidence="6">Belongs to the eIF-2B alpha/beta/delta subunits family. MtnA subfamily.</text>
</comment>
<dbReference type="InterPro" id="IPR011559">
    <property type="entry name" value="Initiation_fac_2B_a/b/d"/>
</dbReference>
<evidence type="ECO:0000313" key="8">
    <source>
        <dbReference type="Proteomes" id="UP000295192"/>
    </source>
</evidence>
<evidence type="ECO:0000256" key="6">
    <source>
        <dbReference type="HAMAP-Rule" id="MF_03119"/>
    </source>
</evidence>
<dbReference type="Gene3D" id="1.20.120.420">
    <property type="entry name" value="translation initiation factor eif-2b, domain 1"/>
    <property type="match status" value="1"/>
</dbReference>
<dbReference type="FunFam" id="1.20.120.420:FF:000010">
    <property type="entry name" value="Methylthioribose-1-phosphate isomerase"/>
    <property type="match status" value="1"/>
</dbReference>
<comment type="pathway">
    <text evidence="6">Amino-acid biosynthesis; L-methionine biosynthesis via salvage pathway; L-methionine from S-methyl-5-thio-alpha-D-ribose 1-phosphate: step 1/6.</text>
</comment>
<dbReference type="Gene3D" id="3.40.50.10470">
    <property type="entry name" value="Translation initiation factor eif-2b, domain 2"/>
    <property type="match status" value="1"/>
</dbReference>
<feature type="active site" description="Proton donor" evidence="6">
    <location>
        <position position="252"/>
    </location>
</feature>
<dbReference type="NCBIfam" id="NF004326">
    <property type="entry name" value="PRK05720.1"/>
    <property type="match status" value="1"/>
</dbReference>
<dbReference type="OMA" id="CETRPLN"/>
<dbReference type="EMBL" id="LSRL02000015">
    <property type="protein sequence ID" value="TDG50426.1"/>
    <property type="molecule type" value="Genomic_DNA"/>
</dbReference>
<dbReference type="FunFam" id="3.40.50.10470:FF:000003">
    <property type="entry name" value="Methylthioribose-1-phosphate isomerase"/>
    <property type="match status" value="1"/>
</dbReference>
<dbReference type="InterPro" id="IPR042529">
    <property type="entry name" value="IF_2B-like_C"/>
</dbReference>
<evidence type="ECO:0000256" key="4">
    <source>
        <dbReference type="ARBA" id="ARBA00023235"/>
    </source>
</evidence>
<dbReference type="InterPro" id="IPR000649">
    <property type="entry name" value="IF-2B-related"/>
</dbReference>
<dbReference type="GO" id="GO:0046523">
    <property type="term" value="F:S-methyl-5-thioribose-1-phosphate isomerase activity"/>
    <property type="evidence" value="ECO:0007669"/>
    <property type="project" value="UniProtKB-UniRule"/>
</dbReference>
<dbReference type="OrthoDB" id="2461at2759"/>
<gene>
    <name evidence="7" type="ORF">AWZ03_003015</name>
</gene>
<dbReference type="EC" id="5.3.1.23" evidence="6"/>
<protein>
    <recommendedName>
        <fullName evidence="6">Methylthioribose-1-phosphate isomerase</fullName>
        <shortName evidence="6">M1Pi</shortName>
        <shortName evidence="6">MTR-1-P isomerase</shortName>
        <ecNumber evidence="6">5.3.1.23</ecNumber>
    </recommendedName>
    <alternativeName>
        <fullName evidence="6">S-methyl-5-thioribose-1-phosphate isomerase</fullName>
    </alternativeName>
    <alternativeName>
        <fullName evidence="6">Translation initiation factor eIF-2B subunit alpha/beta/delta-like protein</fullName>
    </alternativeName>
</protein>
<comment type="function">
    <text evidence="6">Catalyzes the interconversion of methylthioribose-1-phosphate (MTR-1-P) into methylthioribulose-1-phosphate (MTRu-1-P).</text>
</comment>
<dbReference type="SUPFAM" id="SSF100950">
    <property type="entry name" value="NagB/RpiA/CoA transferase-like"/>
    <property type="match status" value="1"/>
</dbReference>
<accession>A0A484BNH8</accession>
<keyword evidence="8" id="KW-1185">Reference proteome</keyword>
<evidence type="ECO:0000313" key="7">
    <source>
        <dbReference type="EMBL" id="TDG50426.1"/>
    </source>
</evidence>
<evidence type="ECO:0000256" key="2">
    <source>
        <dbReference type="ARBA" id="ARBA00022605"/>
    </source>
</evidence>
<dbReference type="GO" id="GO:0005634">
    <property type="term" value="C:nucleus"/>
    <property type="evidence" value="ECO:0007669"/>
    <property type="project" value="UniProtKB-SubCell"/>
</dbReference>